<dbReference type="InterPro" id="IPR001584">
    <property type="entry name" value="Integrase_cat-core"/>
</dbReference>
<dbReference type="EMBL" id="CACVBM020001606">
    <property type="protein sequence ID" value="CAA7055065.1"/>
    <property type="molecule type" value="Genomic_DNA"/>
</dbReference>
<gene>
    <name evidence="9" type="ORF">MERR_LOCUS42301</name>
</gene>
<organism evidence="9 10">
    <name type="scientific">Microthlaspi erraticum</name>
    <dbReference type="NCBI Taxonomy" id="1685480"/>
    <lineage>
        <taxon>Eukaryota</taxon>
        <taxon>Viridiplantae</taxon>
        <taxon>Streptophyta</taxon>
        <taxon>Embryophyta</taxon>
        <taxon>Tracheophyta</taxon>
        <taxon>Spermatophyta</taxon>
        <taxon>Magnoliopsida</taxon>
        <taxon>eudicotyledons</taxon>
        <taxon>Gunneridae</taxon>
        <taxon>Pentapetalae</taxon>
        <taxon>rosids</taxon>
        <taxon>malvids</taxon>
        <taxon>Brassicales</taxon>
        <taxon>Brassicaceae</taxon>
        <taxon>Coluteocarpeae</taxon>
        <taxon>Microthlaspi</taxon>
    </lineage>
</organism>
<feature type="compositionally biased region" description="Acidic residues" evidence="7">
    <location>
        <begin position="643"/>
        <end position="657"/>
    </location>
</feature>
<evidence type="ECO:0000313" key="9">
    <source>
        <dbReference type="EMBL" id="CAA7055065.1"/>
    </source>
</evidence>
<feature type="region of interest" description="Disordered" evidence="7">
    <location>
        <begin position="602"/>
        <end position="623"/>
    </location>
</feature>
<dbReference type="GO" id="GO:0016787">
    <property type="term" value="F:hydrolase activity"/>
    <property type="evidence" value="ECO:0007669"/>
    <property type="project" value="UniProtKB-KW"/>
</dbReference>
<dbReference type="GO" id="GO:0003676">
    <property type="term" value="F:nucleic acid binding"/>
    <property type="evidence" value="ECO:0007669"/>
    <property type="project" value="InterPro"/>
</dbReference>
<keyword evidence="2" id="KW-0548">Nucleotidyltransferase</keyword>
<dbReference type="InterPro" id="IPR041373">
    <property type="entry name" value="RT_RNaseH"/>
</dbReference>
<keyword evidence="3" id="KW-0540">Nuclease</keyword>
<name>A0A6D2KRV4_9BRAS</name>
<dbReference type="CDD" id="cd01647">
    <property type="entry name" value="RT_LTR"/>
    <property type="match status" value="1"/>
</dbReference>
<dbReference type="CDD" id="cd09274">
    <property type="entry name" value="RNase_HI_RT_Ty3"/>
    <property type="match status" value="1"/>
</dbReference>
<dbReference type="Gene3D" id="3.30.420.10">
    <property type="entry name" value="Ribonuclease H-like superfamily/Ribonuclease H"/>
    <property type="match status" value="1"/>
</dbReference>
<dbReference type="AlphaFoldDB" id="A0A6D2KRV4"/>
<dbReference type="GO" id="GO:0003964">
    <property type="term" value="F:RNA-directed DNA polymerase activity"/>
    <property type="evidence" value="ECO:0007669"/>
    <property type="project" value="UniProtKB-KW"/>
</dbReference>
<keyword evidence="10" id="KW-1185">Reference proteome</keyword>
<dbReference type="InterPro" id="IPR043502">
    <property type="entry name" value="DNA/RNA_pol_sf"/>
</dbReference>
<dbReference type="Proteomes" id="UP000467841">
    <property type="component" value="Unassembled WGS sequence"/>
</dbReference>
<dbReference type="SUPFAM" id="SSF53098">
    <property type="entry name" value="Ribonuclease H-like"/>
    <property type="match status" value="1"/>
</dbReference>
<comment type="caution">
    <text evidence="9">The sequence shown here is derived from an EMBL/GenBank/DDBJ whole genome shotgun (WGS) entry which is preliminary data.</text>
</comment>
<dbReference type="PROSITE" id="PS50994">
    <property type="entry name" value="INTEGRASE"/>
    <property type="match status" value="1"/>
</dbReference>
<dbReference type="Gene3D" id="3.30.70.270">
    <property type="match status" value="1"/>
</dbReference>
<dbReference type="OrthoDB" id="1935586at2759"/>
<accession>A0A6D2KRV4</accession>
<feature type="region of interest" description="Disordered" evidence="7">
    <location>
        <begin position="1"/>
        <end position="20"/>
    </location>
</feature>
<dbReference type="InterPro" id="IPR041588">
    <property type="entry name" value="Integrase_H2C2"/>
</dbReference>
<evidence type="ECO:0000256" key="1">
    <source>
        <dbReference type="ARBA" id="ARBA00022679"/>
    </source>
</evidence>
<keyword evidence="5" id="KW-0378">Hydrolase</keyword>
<evidence type="ECO:0000256" key="3">
    <source>
        <dbReference type="ARBA" id="ARBA00022722"/>
    </source>
</evidence>
<dbReference type="InterPro" id="IPR043128">
    <property type="entry name" value="Rev_trsase/Diguanyl_cyclase"/>
</dbReference>
<feature type="compositionally biased region" description="Basic and acidic residues" evidence="7">
    <location>
        <begin position="602"/>
        <end position="613"/>
    </location>
</feature>
<dbReference type="SUPFAM" id="SSF56672">
    <property type="entry name" value="DNA/RNA polymerases"/>
    <property type="match status" value="1"/>
</dbReference>
<keyword evidence="1" id="KW-0808">Transferase</keyword>
<keyword evidence="4" id="KW-0255">Endonuclease</keyword>
<proteinExistence type="predicted"/>
<evidence type="ECO:0000256" key="5">
    <source>
        <dbReference type="ARBA" id="ARBA00022801"/>
    </source>
</evidence>
<reference evidence="9" key="1">
    <citation type="submission" date="2020-01" db="EMBL/GenBank/DDBJ databases">
        <authorList>
            <person name="Mishra B."/>
        </authorList>
    </citation>
    <scope>NUCLEOTIDE SEQUENCE [LARGE SCALE GENOMIC DNA]</scope>
</reference>
<dbReference type="PANTHER" id="PTHR35046:SF9">
    <property type="entry name" value="RNA-DIRECTED DNA POLYMERASE"/>
    <property type="match status" value="1"/>
</dbReference>
<evidence type="ECO:0000256" key="6">
    <source>
        <dbReference type="ARBA" id="ARBA00022918"/>
    </source>
</evidence>
<dbReference type="Pfam" id="PF17921">
    <property type="entry name" value="Integrase_H2C2"/>
    <property type="match status" value="1"/>
</dbReference>
<dbReference type="InterPro" id="IPR036397">
    <property type="entry name" value="RNaseH_sf"/>
</dbReference>
<evidence type="ECO:0000256" key="4">
    <source>
        <dbReference type="ARBA" id="ARBA00022759"/>
    </source>
</evidence>
<dbReference type="InterPro" id="IPR000477">
    <property type="entry name" value="RT_dom"/>
</dbReference>
<feature type="domain" description="Integrase catalytic" evidence="8">
    <location>
        <begin position="405"/>
        <end position="565"/>
    </location>
</feature>
<dbReference type="Pfam" id="PF17917">
    <property type="entry name" value="RT_RNaseH"/>
    <property type="match status" value="1"/>
</dbReference>
<evidence type="ECO:0000313" key="10">
    <source>
        <dbReference type="Proteomes" id="UP000467841"/>
    </source>
</evidence>
<sequence>MKIKSAVQSENQTSSQEGATNPIKSLNYLVKSKQVKRFPDVFPDDCPKGLPPVRGIEHQIDFVPGSTLPNRPAYRTNPVETKELQRQIDELMDKGHIRESMSPCAVPVLLVPKKDGSWRMCVDCRAINNITVKYRHPIPRLDDMLDELHGSSIFSKIDLKSGYHQIRMKEDNVVFLGFVVSADGVKVDEEKVAASENGQVLRHHQERSWIQVGESTGGCFPALKDRLTNAPVLILPDFLKTFEIECDASGIGIGAVLMQDKKPIAFFSEKLGGATLNYPTYDKGTLCLGPRLQTWQHYLWPKEFVIHTDHESLKHLKGQQSSTRGMPGGLNSLRHSHMSSSTKKGSTWRRLDGTLWCGQNTSSHEDHFHWPHMIRDVERICSRCATCKQSKSKVQPHGLYTPLPIPSHPWTDISMDFVLGLPRTRTGKDSIFVIVDRFSKMAHFVACRKTDDASHVAALFFKEIVRLHGMPRTIVSDRDTKFLSYFWKTLWSKLGTKLLFSTTCHPQTDGQTEVVNRTLGTLLRALIKKNLKSWDECLPHIEFAYNHAVHSASKFSPFEIVYGFKPISPLDLMPLPLSERLSTDGKHKAETVKKIHEQARRNIEAKPSNEPDLRTNPFQEGGDDMIMEEVARNLDQEAAGELVAEEEQLEPEEALEA</sequence>
<dbReference type="InterPro" id="IPR012337">
    <property type="entry name" value="RNaseH-like_sf"/>
</dbReference>
<feature type="region of interest" description="Disordered" evidence="7">
    <location>
        <begin position="316"/>
        <end position="346"/>
    </location>
</feature>
<evidence type="ECO:0000259" key="8">
    <source>
        <dbReference type="PROSITE" id="PS50994"/>
    </source>
</evidence>
<dbReference type="GO" id="GO:0004519">
    <property type="term" value="F:endonuclease activity"/>
    <property type="evidence" value="ECO:0007669"/>
    <property type="project" value="UniProtKB-KW"/>
</dbReference>
<dbReference type="FunFam" id="3.30.420.10:FF:000032">
    <property type="entry name" value="Retrovirus-related Pol polyprotein from transposon 297-like Protein"/>
    <property type="match status" value="1"/>
</dbReference>
<dbReference type="Gene3D" id="3.10.10.10">
    <property type="entry name" value="HIV Type 1 Reverse Transcriptase, subunit A, domain 1"/>
    <property type="match status" value="1"/>
</dbReference>
<dbReference type="Pfam" id="PF00078">
    <property type="entry name" value="RVT_1"/>
    <property type="match status" value="1"/>
</dbReference>
<dbReference type="GO" id="GO:0015074">
    <property type="term" value="P:DNA integration"/>
    <property type="evidence" value="ECO:0007669"/>
    <property type="project" value="InterPro"/>
</dbReference>
<protein>
    <recommendedName>
        <fullName evidence="8">Integrase catalytic domain-containing protein</fullName>
    </recommendedName>
</protein>
<evidence type="ECO:0000256" key="2">
    <source>
        <dbReference type="ARBA" id="ARBA00022695"/>
    </source>
</evidence>
<dbReference type="PANTHER" id="PTHR35046">
    <property type="entry name" value="ZINC KNUCKLE (CCHC-TYPE) FAMILY PROTEIN"/>
    <property type="match status" value="1"/>
</dbReference>
<dbReference type="Pfam" id="PF00665">
    <property type="entry name" value="rve"/>
    <property type="match status" value="1"/>
</dbReference>
<feature type="region of interest" description="Disordered" evidence="7">
    <location>
        <begin position="636"/>
        <end position="657"/>
    </location>
</feature>
<evidence type="ECO:0000256" key="7">
    <source>
        <dbReference type="SAM" id="MobiDB-lite"/>
    </source>
</evidence>
<keyword evidence="6" id="KW-0695">RNA-directed DNA polymerase</keyword>